<evidence type="ECO:0000313" key="1">
    <source>
        <dbReference type="EMBL" id="KAK9767882.1"/>
    </source>
</evidence>
<gene>
    <name evidence="1" type="ORF">K7432_001945</name>
</gene>
<name>A0ABR2X275_9FUNG</name>
<keyword evidence="2" id="KW-1185">Reference proteome</keyword>
<dbReference type="Proteomes" id="UP001479436">
    <property type="component" value="Unassembled WGS sequence"/>
</dbReference>
<comment type="caution">
    <text evidence="1">The sequence shown here is derived from an EMBL/GenBank/DDBJ whole genome shotgun (WGS) entry which is preliminary data.</text>
</comment>
<protein>
    <submittedName>
        <fullName evidence="1">Uncharacterized protein</fullName>
    </submittedName>
</protein>
<organism evidence="1 2">
    <name type="scientific">Basidiobolus ranarum</name>
    <dbReference type="NCBI Taxonomy" id="34480"/>
    <lineage>
        <taxon>Eukaryota</taxon>
        <taxon>Fungi</taxon>
        <taxon>Fungi incertae sedis</taxon>
        <taxon>Zoopagomycota</taxon>
        <taxon>Entomophthoromycotina</taxon>
        <taxon>Basidiobolomycetes</taxon>
        <taxon>Basidiobolales</taxon>
        <taxon>Basidiobolaceae</taxon>
        <taxon>Basidiobolus</taxon>
    </lineage>
</organism>
<proteinExistence type="predicted"/>
<dbReference type="EMBL" id="JASJQH010000048">
    <property type="protein sequence ID" value="KAK9767882.1"/>
    <property type="molecule type" value="Genomic_DNA"/>
</dbReference>
<sequence length="226" mass="26185">MRRLSIKRSASVTDQYSRDAVYKVLEHADYKTLASVIINYKECREMVRNIVNQRLQHQSLLIIVHQDVSEKVAFEFEFFSIDTTSGVVTFKAKPAIAHFQRSYSAKPTISQIFIGSDQHNILIRPIVLNIGRIDVRSVSSKSDWTFVYETECNTIYRKNDRVVVPISFECRLDLFMSGSSTSASKKVAGIFQRNSWKRDLLQKYEDMHYRLHTSPRIAHEKSLVCL</sequence>
<reference evidence="1 2" key="1">
    <citation type="submission" date="2023-04" db="EMBL/GenBank/DDBJ databases">
        <title>Genome of Basidiobolus ranarum AG-B5.</title>
        <authorList>
            <person name="Stajich J.E."/>
            <person name="Carter-House D."/>
            <person name="Gryganskyi A."/>
        </authorList>
    </citation>
    <scope>NUCLEOTIDE SEQUENCE [LARGE SCALE GENOMIC DNA]</scope>
    <source>
        <strain evidence="1 2">AG-B5</strain>
    </source>
</reference>
<evidence type="ECO:0000313" key="2">
    <source>
        <dbReference type="Proteomes" id="UP001479436"/>
    </source>
</evidence>
<accession>A0ABR2X275</accession>